<reference evidence="2 3" key="1">
    <citation type="submission" date="2016-10" db="EMBL/GenBank/DDBJ databases">
        <authorList>
            <person name="Varghese N."/>
            <person name="Submissions S."/>
        </authorList>
    </citation>
    <scope>NUCLEOTIDE SEQUENCE [LARGE SCALE GENOMIC DNA]</scope>
    <source>
        <strain evidence="2 3">DSM 16733</strain>
    </source>
</reference>
<dbReference type="GeneID" id="76210512"/>
<dbReference type="Gene3D" id="3.30.2310.20">
    <property type="entry name" value="RelE-like"/>
    <property type="match status" value="1"/>
</dbReference>
<evidence type="ECO:0000256" key="1">
    <source>
        <dbReference type="ARBA" id="ARBA00022649"/>
    </source>
</evidence>
<proteinExistence type="predicted"/>
<dbReference type="EMBL" id="LT629790">
    <property type="protein sequence ID" value="SDU04360.1"/>
    <property type="molecule type" value="Genomic_DNA"/>
</dbReference>
<keyword evidence="1" id="KW-1277">Toxin-antitoxin system</keyword>
<dbReference type="Pfam" id="PF05016">
    <property type="entry name" value="ParE_toxin"/>
    <property type="match status" value="1"/>
</dbReference>
<dbReference type="Proteomes" id="UP000183772">
    <property type="component" value="Chromosome I"/>
</dbReference>
<evidence type="ECO:0000313" key="2">
    <source>
        <dbReference type="EMBL" id="SDU04360.1"/>
    </source>
</evidence>
<dbReference type="InterPro" id="IPR007712">
    <property type="entry name" value="RelE/ParE_toxin"/>
</dbReference>
<dbReference type="InterPro" id="IPR035093">
    <property type="entry name" value="RelE/ParE_toxin_dom_sf"/>
</dbReference>
<protein>
    <submittedName>
        <fullName evidence="2">ParE toxin of type II toxin-antitoxin system, parDE</fullName>
    </submittedName>
</protein>
<dbReference type="RefSeq" id="WP_047699786.1">
    <property type="nucleotide sequence ID" value="NZ_CAKKMJ010000060.1"/>
</dbReference>
<evidence type="ECO:0000313" key="3">
    <source>
        <dbReference type="Proteomes" id="UP000183772"/>
    </source>
</evidence>
<name>A0AAX2D7K5_9PSED</name>
<sequence>MSLKVVILQSAEMDLKELRLYLIERFSFQTWQNTYASLKTAIRHLTTQPYAGSIPQEIERLNLGQYRQILSGMNRIIYEVRSQTIYIHIIADSRKNLPALLMKRLLRSNNNP</sequence>
<accession>A0AAX2D7K5</accession>
<dbReference type="AlphaFoldDB" id="A0AAX2D7K5"/>
<keyword evidence="3" id="KW-1185">Reference proteome</keyword>
<gene>
    <name evidence="2" type="ORF">SAMN05216476_0173</name>
</gene>
<organism evidence="2 3">
    <name type="scientific">Pseudomonas mediterranea</name>
    <dbReference type="NCBI Taxonomy" id="183795"/>
    <lineage>
        <taxon>Bacteria</taxon>
        <taxon>Pseudomonadati</taxon>
        <taxon>Pseudomonadota</taxon>
        <taxon>Gammaproteobacteria</taxon>
        <taxon>Pseudomonadales</taxon>
        <taxon>Pseudomonadaceae</taxon>
        <taxon>Pseudomonas</taxon>
    </lineage>
</organism>